<evidence type="ECO:0000313" key="4">
    <source>
        <dbReference type="Proteomes" id="UP000036410"/>
    </source>
</evidence>
<dbReference type="Gene3D" id="3.30.70.2050">
    <property type="match status" value="1"/>
</dbReference>
<evidence type="ECO:0000256" key="1">
    <source>
        <dbReference type="SAM" id="MobiDB-lite"/>
    </source>
</evidence>
<dbReference type="InterPro" id="IPR008719">
    <property type="entry name" value="N2O_reductase_NosL"/>
</dbReference>
<dbReference type="Proteomes" id="UP000036410">
    <property type="component" value="Chromosome"/>
</dbReference>
<dbReference type="EMBL" id="CP010586">
    <property type="protein sequence ID" value="AKP78569.1"/>
    <property type="molecule type" value="Genomic_DNA"/>
</dbReference>
<dbReference type="PANTHER" id="PTHR41247:SF1">
    <property type="entry name" value="HTH-TYPE TRANSCRIPTIONAL REPRESSOR YCNK"/>
    <property type="match status" value="1"/>
</dbReference>
<dbReference type="PANTHER" id="PTHR41247">
    <property type="entry name" value="HTH-TYPE TRANSCRIPTIONAL REPRESSOR YCNK"/>
    <property type="match status" value="1"/>
</dbReference>
<dbReference type="PROSITE" id="PS51257">
    <property type="entry name" value="PROKAR_LIPOPROTEIN"/>
    <property type="match status" value="1"/>
</dbReference>
<dbReference type="SUPFAM" id="SSF160387">
    <property type="entry name" value="NosL/MerB-like"/>
    <property type="match status" value="1"/>
</dbReference>
<evidence type="ECO:0000313" key="3">
    <source>
        <dbReference type="EMBL" id="AKP78569.1"/>
    </source>
</evidence>
<gene>
    <name evidence="3" type="ORF">AS52_03608</name>
</gene>
<dbReference type="AlphaFoldDB" id="A0A806TS72"/>
<feature type="chain" id="PRO_5038423118" evidence="2">
    <location>
        <begin position="19"/>
        <end position="178"/>
    </location>
</feature>
<feature type="signal peptide" evidence="2">
    <location>
        <begin position="1"/>
        <end position="18"/>
    </location>
</feature>
<organism evidence="3 4">
    <name type="scientific">Priestia megaterium Q3</name>
    <dbReference type="NCBI Taxonomy" id="1452722"/>
    <lineage>
        <taxon>Bacteria</taxon>
        <taxon>Bacillati</taxon>
        <taxon>Bacillota</taxon>
        <taxon>Bacilli</taxon>
        <taxon>Bacillales</taxon>
        <taxon>Bacillaceae</taxon>
        <taxon>Priestia</taxon>
    </lineage>
</organism>
<keyword evidence="2" id="KW-0732">Signal</keyword>
<dbReference type="RefSeq" id="WP_049165828.1">
    <property type="nucleotide sequence ID" value="NZ_CP010586.1"/>
</dbReference>
<proteinExistence type="predicted"/>
<feature type="region of interest" description="Disordered" evidence="1">
    <location>
        <begin position="151"/>
        <end position="178"/>
    </location>
</feature>
<sequence length="178" mass="20651">MKKISLLMVLATIFLISACGQKIEPRAINEKTDTCAVCNMAVMDNQFATQVVLDSGKSMMFDDIGCMYTWMKENKDQKIKAQFVRDYRTKEWIPSEEANYVYDKSIKTPMAYNVVSFESEKEADKFAEKYDTSTLTYEKLKSHKWEMNKKQMSDMDGEMKHSHDESGEMTEMDGHSHQ</sequence>
<protein>
    <submittedName>
        <fullName evidence="3">NosL</fullName>
    </submittedName>
</protein>
<dbReference type="Pfam" id="PF05573">
    <property type="entry name" value="NosL"/>
    <property type="match status" value="1"/>
</dbReference>
<accession>A0A806TS72</accession>
<evidence type="ECO:0000256" key="2">
    <source>
        <dbReference type="SAM" id="SignalP"/>
    </source>
</evidence>
<name>A0A806TS72_PRIMG</name>
<reference evidence="3 4" key="1">
    <citation type="submission" date="2015-01" db="EMBL/GenBank/DDBJ databases">
        <title>Genome sequence of bacillus megaterium Q3.</title>
        <authorList>
            <person name="Wang Y."/>
            <person name="Luo K."/>
            <person name="Bai L."/>
            <person name="Luo F."/>
        </authorList>
    </citation>
    <scope>NUCLEOTIDE SEQUENCE [LARGE SCALE GENOMIC DNA]</scope>
    <source>
        <strain evidence="3 4">Q3</strain>
    </source>
</reference>